<dbReference type="EMBL" id="BK015162">
    <property type="protein sequence ID" value="DAD93569.1"/>
    <property type="molecule type" value="Genomic_DNA"/>
</dbReference>
<sequence length="62" mass="7211">MPLFRPPYICFFVRLTSVDELTEWESNPLKVFRKPACQPSMCKKGGGVKRMSVLFTLLLYHC</sequence>
<proteinExistence type="predicted"/>
<reference evidence="1" key="1">
    <citation type="journal article" date="2021" name="Proc. Natl. Acad. Sci. U.S.A.">
        <title>A Catalog of Tens of Thousands of Viruses from Human Metagenomes Reveals Hidden Associations with Chronic Diseases.</title>
        <authorList>
            <person name="Tisza M.J."/>
            <person name="Buck C.B."/>
        </authorList>
    </citation>
    <scope>NUCLEOTIDE SEQUENCE</scope>
    <source>
        <strain evidence="1">Ct2nF21</strain>
    </source>
</reference>
<organism evidence="1">
    <name type="scientific">Podoviridae sp. ct2nF21</name>
    <dbReference type="NCBI Taxonomy" id="2826537"/>
    <lineage>
        <taxon>Viruses</taxon>
        <taxon>Duplodnaviria</taxon>
        <taxon>Heunggongvirae</taxon>
        <taxon>Uroviricota</taxon>
        <taxon>Caudoviricetes</taxon>
    </lineage>
</organism>
<accession>A0A8S5NFY4</accession>
<name>A0A8S5NFY4_9CAUD</name>
<protein>
    <submittedName>
        <fullName evidence="1">Uncharacterized protein</fullName>
    </submittedName>
</protein>
<evidence type="ECO:0000313" key="1">
    <source>
        <dbReference type="EMBL" id="DAD93569.1"/>
    </source>
</evidence>